<evidence type="ECO:0000313" key="2">
    <source>
        <dbReference type="EMBL" id="KYN04586.1"/>
    </source>
</evidence>
<feature type="region of interest" description="Disordered" evidence="1">
    <location>
        <begin position="1"/>
        <end position="30"/>
    </location>
</feature>
<feature type="compositionally biased region" description="Basic and acidic residues" evidence="1">
    <location>
        <begin position="1"/>
        <end position="28"/>
    </location>
</feature>
<gene>
    <name evidence="2" type="ORF">ALC62_04577</name>
</gene>
<dbReference type="EMBL" id="KQ977259">
    <property type="protein sequence ID" value="KYN04586.1"/>
    <property type="molecule type" value="Genomic_DNA"/>
</dbReference>
<evidence type="ECO:0000256" key="1">
    <source>
        <dbReference type="SAM" id="MobiDB-lite"/>
    </source>
</evidence>
<reference evidence="2 3" key="1">
    <citation type="submission" date="2016-03" db="EMBL/GenBank/DDBJ databases">
        <title>Cyphomyrmex costatus WGS genome.</title>
        <authorList>
            <person name="Nygaard S."/>
            <person name="Hu H."/>
            <person name="Boomsma J."/>
            <person name="Zhang G."/>
        </authorList>
    </citation>
    <scope>NUCLEOTIDE SEQUENCE [LARGE SCALE GENOMIC DNA]</scope>
    <source>
        <strain evidence="2">MS0001</strain>
        <tissue evidence="2">Whole body</tissue>
    </source>
</reference>
<proteinExistence type="predicted"/>
<sequence length="165" mass="18926">MVSPKDRTGRGKGRERSEMPSPKIREKLPLTSSILHGRKFPPEVEKRDRIRRWCNDVELPRDGRLNARYGLPYDNSIDKKLFPAATSYIILETETDNEIPPLTVGVRNAINHDKKNTTRSFLFVKLTKATSVRRLCVTVSRFRKSHPFAVHPTGSEQLRGTTMKI</sequence>
<dbReference type="Proteomes" id="UP000078542">
    <property type="component" value="Unassembled WGS sequence"/>
</dbReference>
<dbReference type="AlphaFoldDB" id="A0A195CV89"/>
<protein>
    <submittedName>
        <fullName evidence="2">Uncharacterized protein</fullName>
    </submittedName>
</protein>
<evidence type="ECO:0000313" key="3">
    <source>
        <dbReference type="Proteomes" id="UP000078542"/>
    </source>
</evidence>
<keyword evidence="3" id="KW-1185">Reference proteome</keyword>
<accession>A0A195CV89</accession>
<name>A0A195CV89_9HYME</name>
<organism evidence="2 3">
    <name type="scientific">Cyphomyrmex costatus</name>
    <dbReference type="NCBI Taxonomy" id="456900"/>
    <lineage>
        <taxon>Eukaryota</taxon>
        <taxon>Metazoa</taxon>
        <taxon>Ecdysozoa</taxon>
        <taxon>Arthropoda</taxon>
        <taxon>Hexapoda</taxon>
        <taxon>Insecta</taxon>
        <taxon>Pterygota</taxon>
        <taxon>Neoptera</taxon>
        <taxon>Endopterygota</taxon>
        <taxon>Hymenoptera</taxon>
        <taxon>Apocrita</taxon>
        <taxon>Aculeata</taxon>
        <taxon>Formicoidea</taxon>
        <taxon>Formicidae</taxon>
        <taxon>Myrmicinae</taxon>
        <taxon>Cyphomyrmex</taxon>
    </lineage>
</organism>